<protein>
    <submittedName>
        <fullName evidence="1">Uncharacterized protein</fullName>
    </submittedName>
</protein>
<proteinExistence type="predicted"/>
<organism evidence="1">
    <name type="scientific">Arundo donax</name>
    <name type="common">Giant reed</name>
    <name type="synonym">Donax arundinaceus</name>
    <dbReference type="NCBI Taxonomy" id="35708"/>
    <lineage>
        <taxon>Eukaryota</taxon>
        <taxon>Viridiplantae</taxon>
        <taxon>Streptophyta</taxon>
        <taxon>Embryophyta</taxon>
        <taxon>Tracheophyta</taxon>
        <taxon>Spermatophyta</taxon>
        <taxon>Magnoliopsida</taxon>
        <taxon>Liliopsida</taxon>
        <taxon>Poales</taxon>
        <taxon>Poaceae</taxon>
        <taxon>PACMAD clade</taxon>
        <taxon>Arundinoideae</taxon>
        <taxon>Arundineae</taxon>
        <taxon>Arundo</taxon>
    </lineage>
</organism>
<name>A0A0A9ARP7_ARUDO</name>
<sequence length="39" mass="4667">MATLMLSCMYIAFCRERYDLYLLATPVCYNFLYCRSLLT</sequence>
<accession>A0A0A9ARP7</accession>
<reference evidence="1" key="2">
    <citation type="journal article" date="2015" name="Data Brief">
        <title>Shoot transcriptome of the giant reed, Arundo donax.</title>
        <authorList>
            <person name="Barrero R.A."/>
            <person name="Guerrero F.D."/>
            <person name="Moolhuijzen P."/>
            <person name="Goolsby J.A."/>
            <person name="Tidwell J."/>
            <person name="Bellgard S.E."/>
            <person name="Bellgard M.I."/>
        </authorList>
    </citation>
    <scope>NUCLEOTIDE SEQUENCE</scope>
    <source>
        <tissue evidence="1">Shoot tissue taken approximately 20 cm above the soil surface</tissue>
    </source>
</reference>
<reference evidence="1" key="1">
    <citation type="submission" date="2014-09" db="EMBL/GenBank/DDBJ databases">
        <authorList>
            <person name="Magalhaes I.L.F."/>
            <person name="Oliveira U."/>
            <person name="Santos F.R."/>
            <person name="Vidigal T.H.D.A."/>
            <person name="Brescovit A.D."/>
            <person name="Santos A.J."/>
        </authorList>
    </citation>
    <scope>NUCLEOTIDE SEQUENCE</scope>
    <source>
        <tissue evidence="1">Shoot tissue taken approximately 20 cm above the soil surface</tissue>
    </source>
</reference>
<dbReference type="EMBL" id="GBRH01245367">
    <property type="protein sequence ID" value="JAD52528.1"/>
    <property type="molecule type" value="Transcribed_RNA"/>
</dbReference>
<dbReference type="AlphaFoldDB" id="A0A0A9ARP7"/>
<evidence type="ECO:0000313" key="1">
    <source>
        <dbReference type="EMBL" id="JAD52528.1"/>
    </source>
</evidence>